<name>A0AAN8NKK4_POLSC</name>
<dbReference type="Proteomes" id="UP001372834">
    <property type="component" value="Unassembled WGS sequence"/>
</dbReference>
<organism evidence="2 3">
    <name type="scientific">Polyplax serrata</name>
    <name type="common">Common mouse louse</name>
    <dbReference type="NCBI Taxonomy" id="468196"/>
    <lineage>
        <taxon>Eukaryota</taxon>
        <taxon>Metazoa</taxon>
        <taxon>Ecdysozoa</taxon>
        <taxon>Arthropoda</taxon>
        <taxon>Hexapoda</taxon>
        <taxon>Insecta</taxon>
        <taxon>Pterygota</taxon>
        <taxon>Neoptera</taxon>
        <taxon>Paraneoptera</taxon>
        <taxon>Psocodea</taxon>
        <taxon>Troctomorpha</taxon>
        <taxon>Phthiraptera</taxon>
        <taxon>Anoplura</taxon>
        <taxon>Polyplacidae</taxon>
        <taxon>Polyplax</taxon>
    </lineage>
</organism>
<evidence type="ECO:0000313" key="3">
    <source>
        <dbReference type="Proteomes" id="UP001372834"/>
    </source>
</evidence>
<accession>A0AAN8NKK4</accession>
<reference evidence="2 3" key="1">
    <citation type="submission" date="2023-10" db="EMBL/GenBank/DDBJ databases">
        <title>Genomes of two closely related lineages of the louse Polyplax serrata with different host specificities.</title>
        <authorList>
            <person name="Martinu J."/>
            <person name="Tarabai H."/>
            <person name="Stefka J."/>
            <person name="Hypsa V."/>
        </authorList>
    </citation>
    <scope>NUCLEOTIDE SEQUENCE [LARGE SCALE GENOMIC DNA]</scope>
    <source>
        <strain evidence="2">HR10_N</strain>
    </source>
</reference>
<comment type="caution">
    <text evidence="2">The sequence shown here is derived from an EMBL/GenBank/DDBJ whole genome shotgun (WGS) entry which is preliminary data.</text>
</comment>
<proteinExistence type="predicted"/>
<protein>
    <submittedName>
        <fullName evidence="2">Uncharacterized protein</fullName>
    </submittedName>
</protein>
<sequence length="66" mass="7523">MGEKNSRKEKLGKRQKDEEVEDGSKMSPARSFRSDQTEGTQLRYEDDISPTGLSPLMMSPFEADNR</sequence>
<feature type="region of interest" description="Disordered" evidence="1">
    <location>
        <begin position="1"/>
        <end position="66"/>
    </location>
</feature>
<evidence type="ECO:0000256" key="1">
    <source>
        <dbReference type="SAM" id="MobiDB-lite"/>
    </source>
</evidence>
<gene>
    <name evidence="2" type="ORF">RUM43_012367</name>
</gene>
<dbReference type="EMBL" id="JAWJWE010000040">
    <property type="protein sequence ID" value="KAK6619610.1"/>
    <property type="molecule type" value="Genomic_DNA"/>
</dbReference>
<feature type="compositionally biased region" description="Basic and acidic residues" evidence="1">
    <location>
        <begin position="1"/>
        <end position="17"/>
    </location>
</feature>
<evidence type="ECO:0000313" key="2">
    <source>
        <dbReference type="EMBL" id="KAK6619610.1"/>
    </source>
</evidence>
<dbReference type="AlphaFoldDB" id="A0AAN8NKK4"/>